<reference evidence="1 2" key="1">
    <citation type="submission" date="2016-04" db="EMBL/GenBank/DDBJ databases">
        <title>The genome of Intoshia linei affirms orthonectids as highly simplified spiralians.</title>
        <authorList>
            <person name="Mikhailov K.V."/>
            <person name="Slusarev G.S."/>
            <person name="Nikitin M.A."/>
            <person name="Logacheva M.D."/>
            <person name="Penin A."/>
            <person name="Aleoshin V."/>
            <person name="Panchin Y.V."/>
        </authorList>
    </citation>
    <scope>NUCLEOTIDE SEQUENCE [LARGE SCALE GENOMIC DNA]</scope>
    <source>
        <strain evidence="1">Intl2013</strain>
        <tissue evidence="1">Whole animal</tissue>
    </source>
</reference>
<protein>
    <submittedName>
        <fullName evidence="1">Uncharacterized protein</fullName>
    </submittedName>
</protein>
<name>A0A177AWW0_9BILA</name>
<dbReference type="Gene3D" id="1.10.10.410">
    <property type="match status" value="1"/>
</dbReference>
<dbReference type="PANTHER" id="PTHR35354:SF1">
    <property type="entry name" value="RGD1561648"/>
    <property type="match status" value="1"/>
</dbReference>
<dbReference type="InterPro" id="IPR023168">
    <property type="entry name" value="GatB_Yqey_C_2"/>
</dbReference>
<dbReference type="EMBL" id="LWCA01001105">
    <property type="protein sequence ID" value="OAF65901.1"/>
    <property type="molecule type" value="Genomic_DNA"/>
</dbReference>
<feature type="non-terminal residue" evidence="1">
    <location>
        <position position="379"/>
    </location>
</feature>
<organism evidence="1 2">
    <name type="scientific">Intoshia linei</name>
    <dbReference type="NCBI Taxonomy" id="1819745"/>
    <lineage>
        <taxon>Eukaryota</taxon>
        <taxon>Metazoa</taxon>
        <taxon>Spiralia</taxon>
        <taxon>Lophotrochozoa</taxon>
        <taxon>Mesozoa</taxon>
        <taxon>Orthonectida</taxon>
        <taxon>Rhopaluridae</taxon>
        <taxon>Intoshia</taxon>
    </lineage>
</organism>
<dbReference type="InterPro" id="IPR027878">
    <property type="entry name" value="DUF4551"/>
</dbReference>
<proteinExistence type="predicted"/>
<dbReference type="Proteomes" id="UP000078046">
    <property type="component" value="Unassembled WGS sequence"/>
</dbReference>
<dbReference type="Pfam" id="PF15087">
    <property type="entry name" value="DUF4551"/>
    <property type="match status" value="1"/>
</dbReference>
<gene>
    <name evidence="1" type="ORF">A3Q56_06387</name>
</gene>
<accession>A0A177AWW0</accession>
<comment type="caution">
    <text evidence="1">The sequence shown here is derived from an EMBL/GenBank/DDBJ whole genome shotgun (WGS) entry which is preliminary data.</text>
</comment>
<sequence>MINDMNRIESICEKWIADNLQSLTLTNSKYKKFVNSCIGIILKENKFKLNPKIVSTIVMNHPSMKNENVISIGMKHSKLIHFLKNHMNPESFQRSHAFEACLVCSPKRDKDFMYTFVDDEFIYLTENPPKSICPFISFGQVSSINLVIYDKNYIIGYTSFVINEYPSFLSGSERENTVHIRIKYKKKPKELTKMTLFENFEHLSDIDPKPPRQSNMFNQVKQRILSVKIDGSLRSLYDTFFDIKLLIQQNYIFKHLFWNNIECFKSLIYILKSFFWEENNFNDDEIYDIGEDDEIEEMENKKSTIFAYRMEIIVQLVEILSTLLFDTYHIPSRQFCLRSPETEELFNILMKIAFTIPNVGKHCKFNHFIVFHSIPISCY</sequence>
<dbReference type="AlphaFoldDB" id="A0A177AWW0"/>
<evidence type="ECO:0000313" key="1">
    <source>
        <dbReference type="EMBL" id="OAF65901.1"/>
    </source>
</evidence>
<dbReference type="OrthoDB" id="6022562at2759"/>
<dbReference type="PANTHER" id="PTHR35354">
    <property type="entry name" value="RGD1561648"/>
    <property type="match status" value="1"/>
</dbReference>
<evidence type="ECO:0000313" key="2">
    <source>
        <dbReference type="Proteomes" id="UP000078046"/>
    </source>
</evidence>
<keyword evidence="2" id="KW-1185">Reference proteome</keyword>